<sequence>MKKFAIEIKWAIRYTFCYIAYTFAEKGMGLYDQNINIYWKYSALFYVLAIFLFVVAIKDKKIHYFKNQMDWKQGTTSGLYLSLFIAILMPIAQVIIHKAIAPEFLENMVKMIVQKNNITLESAQKVYNLESQIYQSIFFTLSFGITISAIISSFLKTKTTKA</sequence>
<comment type="caution">
    <text evidence="2">The sequence shown here is derived from an EMBL/GenBank/DDBJ whole genome shotgun (WGS) entry which is preliminary data.</text>
</comment>
<protein>
    <submittedName>
        <fullName evidence="2">DUF4199 family protein</fullName>
    </submittedName>
</protein>
<feature type="transmembrane region" description="Helical" evidence="1">
    <location>
        <begin position="78"/>
        <end position="100"/>
    </location>
</feature>
<feature type="transmembrane region" description="Helical" evidence="1">
    <location>
        <begin position="37"/>
        <end position="57"/>
    </location>
</feature>
<feature type="transmembrane region" description="Helical" evidence="1">
    <location>
        <begin position="133"/>
        <end position="155"/>
    </location>
</feature>
<evidence type="ECO:0000256" key="1">
    <source>
        <dbReference type="SAM" id="Phobius"/>
    </source>
</evidence>
<gene>
    <name evidence="2" type="ORF">GV828_02740</name>
</gene>
<evidence type="ECO:0000313" key="3">
    <source>
        <dbReference type="Proteomes" id="UP000798602"/>
    </source>
</evidence>
<proteinExistence type="predicted"/>
<keyword evidence="1" id="KW-1133">Transmembrane helix</keyword>
<reference evidence="3" key="1">
    <citation type="submission" date="2020-01" db="EMBL/GenBank/DDBJ databases">
        <title>Sphingomonas sp. strain CSW-10.</title>
        <authorList>
            <person name="Chen W.-M."/>
        </authorList>
    </citation>
    <scope>NUCLEOTIDE SEQUENCE [LARGE SCALE GENOMIC DNA]</scope>
    <source>
        <strain evidence="3">NST-5</strain>
    </source>
</reference>
<dbReference type="RefSeq" id="WP_166535931.1">
    <property type="nucleotide sequence ID" value="NZ_JAABLM010000002.1"/>
</dbReference>
<dbReference type="EMBL" id="JAABLM010000002">
    <property type="protein sequence ID" value="NBL64113.1"/>
    <property type="molecule type" value="Genomic_DNA"/>
</dbReference>
<dbReference type="Pfam" id="PF13858">
    <property type="entry name" value="DUF4199"/>
    <property type="match status" value="1"/>
</dbReference>
<keyword evidence="1" id="KW-0812">Transmembrane</keyword>
<keyword evidence="3" id="KW-1185">Reference proteome</keyword>
<dbReference type="InterPro" id="IPR025250">
    <property type="entry name" value="DUF4199"/>
</dbReference>
<keyword evidence="1" id="KW-0472">Membrane</keyword>
<accession>A0ABW9Z5I8</accession>
<evidence type="ECO:0000313" key="2">
    <source>
        <dbReference type="EMBL" id="NBL64113.1"/>
    </source>
</evidence>
<dbReference type="Proteomes" id="UP000798602">
    <property type="component" value="Unassembled WGS sequence"/>
</dbReference>
<organism evidence="2 3">
    <name type="scientific">Flavobacterium ichthyis</name>
    <dbReference type="NCBI Taxonomy" id="2698827"/>
    <lineage>
        <taxon>Bacteria</taxon>
        <taxon>Pseudomonadati</taxon>
        <taxon>Bacteroidota</taxon>
        <taxon>Flavobacteriia</taxon>
        <taxon>Flavobacteriales</taxon>
        <taxon>Flavobacteriaceae</taxon>
        <taxon>Flavobacterium</taxon>
    </lineage>
</organism>
<name>A0ABW9Z5I8_9FLAO</name>